<gene>
    <name evidence="1" type="ORF">S01H1_07422</name>
</gene>
<comment type="caution">
    <text evidence="1">The sequence shown here is derived from an EMBL/GenBank/DDBJ whole genome shotgun (WGS) entry which is preliminary data.</text>
</comment>
<evidence type="ECO:0000313" key="1">
    <source>
        <dbReference type="EMBL" id="GAF68893.1"/>
    </source>
</evidence>
<name>X0RJC5_9ZZZZ</name>
<organism evidence="1">
    <name type="scientific">marine sediment metagenome</name>
    <dbReference type="NCBI Taxonomy" id="412755"/>
    <lineage>
        <taxon>unclassified sequences</taxon>
        <taxon>metagenomes</taxon>
        <taxon>ecological metagenomes</taxon>
    </lineage>
</organism>
<dbReference type="AlphaFoldDB" id="X0RJC5"/>
<sequence>LVRRCNPKCTYAIVDLPEMCALQYVYLSTLLENEVHLVSDAEPEIISGKVNIIPVGLIMSGNTLIEAEGFLSTWALTESPQEQQAFVCESRFFGAKTALLAYADDSRNHVKAHLSKLRFTTHAVPALPATNRYAFL</sequence>
<dbReference type="EMBL" id="BARS01003828">
    <property type="protein sequence ID" value="GAF68893.1"/>
    <property type="molecule type" value="Genomic_DNA"/>
</dbReference>
<accession>X0RJC5</accession>
<proteinExistence type="predicted"/>
<reference evidence="1" key="1">
    <citation type="journal article" date="2014" name="Front. Microbiol.">
        <title>High frequency of phylogenetically diverse reductive dehalogenase-homologous genes in deep subseafloor sedimentary metagenomes.</title>
        <authorList>
            <person name="Kawai M."/>
            <person name="Futagami T."/>
            <person name="Toyoda A."/>
            <person name="Takaki Y."/>
            <person name="Nishi S."/>
            <person name="Hori S."/>
            <person name="Arai W."/>
            <person name="Tsubouchi T."/>
            <person name="Morono Y."/>
            <person name="Uchiyama I."/>
            <person name="Ito T."/>
            <person name="Fujiyama A."/>
            <person name="Inagaki F."/>
            <person name="Takami H."/>
        </authorList>
    </citation>
    <scope>NUCLEOTIDE SEQUENCE</scope>
    <source>
        <strain evidence="1">Expedition CK06-06</strain>
    </source>
</reference>
<feature type="non-terminal residue" evidence="1">
    <location>
        <position position="1"/>
    </location>
</feature>
<protein>
    <submittedName>
        <fullName evidence="1">Uncharacterized protein</fullName>
    </submittedName>
</protein>